<keyword evidence="3" id="KW-0732">Signal</keyword>
<dbReference type="InterPro" id="IPR036179">
    <property type="entry name" value="Ig-like_dom_sf"/>
</dbReference>
<dbReference type="OrthoDB" id="5969272at2759"/>
<dbReference type="GO" id="GO:0030424">
    <property type="term" value="C:axon"/>
    <property type="evidence" value="ECO:0007669"/>
    <property type="project" value="TreeGrafter"/>
</dbReference>
<dbReference type="GO" id="GO:0098632">
    <property type="term" value="F:cell-cell adhesion mediator activity"/>
    <property type="evidence" value="ECO:0007669"/>
    <property type="project" value="TreeGrafter"/>
</dbReference>
<dbReference type="PROSITE" id="PS50835">
    <property type="entry name" value="IG_LIKE"/>
    <property type="match status" value="5"/>
</dbReference>
<dbReference type="EMBL" id="LNIX01000004">
    <property type="protein sequence ID" value="OXA55256.1"/>
    <property type="molecule type" value="Genomic_DNA"/>
</dbReference>
<dbReference type="GO" id="GO:0070593">
    <property type="term" value="P:dendrite self-avoidance"/>
    <property type="evidence" value="ECO:0007669"/>
    <property type="project" value="TreeGrafter"/>
</dbReference>
<dbReference type="SMART" id="SM00409">
    <property type="entry name" value="IG"/>
    <property type="match status" value="3"/>
</dbReference>
<accession>A0A226EF01</accession>
<keyword evidence="4" id="KW-0677">Repeat</keyword>
<evidence type="ECO:0000256" key="6">
    <source>
        <dbReference type="ARBA" id="ARBA00022989"/>
    </source>
</evidence>
<dbReference type="PANTHER" id="PTHR10075">
    <property type="entry name" value="BASIGIN RELATED"/>
    <property type="match status" value="1"/>
</dbReference>
<keyword evidence="8" id="KW-1015">Disulfide bond</keyword>
<dbReference type="STRING" id="158441.A0A226EF01"/>
<keyword evidence="9" id="KW-0393">Immunoglobulin domain</keyword>
<evidence type="ECO:0000256" key="2">
    <source>
        <dbReference type="ARBA" id="ARBA00022692"/>
    </source>
</evidence>
<evidence type="ECO:0000256" key="1">
    <source>
        <dbReference type="ARBA" id="ARBA00004167"/>
    </source>
</evidence>
<keyword evidence="2" id="KW-0812">Transmembrane</keyword>
<comment type="subcellular location">
    <subcellularLocation>
        <location evidence="1">Membrane</location>
        <topology evidence="1">Single-pass membrane protein</topology>
    </subcellularLocation>
</comment>
<feature type="region of interest" description="Disordered" evidence="10">
    <location>
        <begin position="1"/>
        <end position="34"/>
    </location>
</feature>
<keyword evidence="6" id="KW-1133">Transmembrane helix</keyword>
<dbReference type="SUPFAM" id="SSF48726">
    <property type="entry name" value="Immunoglobulin"/>
    <property type="match status" value="4"/>
</dbReference>
<dbReference type="GO" id="GO:0007156">
    <property type="term" value="P:homophilic cell adhesion via plasma membrane adhesion molecules"/>
    <property type="evidence" value="ECO:0007669"/>
    <property type="project" value="TreeGrafter"/>
</dbReference>
<feature type="compositionally biased region" description="Basic and acidic residues" evidence="10">
    <location>
        <begin position="1"/>
        <end position="18"/>
    </location>
</feature>
<evidence type="ECO:0000256" key="3">
    <source>
        <dbReference type="ARBA" id="ARBA00022729"/>
    </source>
</evidence>
<evidence type="ECO:0000256" key="7">
    <source>
        <dbReference type="ARBA" id="ARBA00023136"/>
    </source>
</evidence>
<proteinExistence type="predicted"/>
<dbReference type="InterPro" id="IPR007110">
    <property type="entry name" value="Ig-like_dom"/>
</dbReference>
<evidence type="ECO:0000256" key="5">
    <source>
        <dbReference type="ARBA" id="ARBA00022889"/>
    </source>
</evidence>
<dbReference type="Gene3D" id="2.60.40.10">
    <property type="entry name" value="Immunoglobulins"/>
    <property type="match status" value="5"/>
</dbReference>
<dbReference type="InterPro" id="IPR003599">
    <property type="entry name" value="Ig_sub"/>
</dbReference>
<reference evidence="12 13" key="1">
    <citation type="submission" date="2015-12" db="EMBL/GenBank/DDBJ databases">
        <title>The genome of Folsomia candida.</title>
        <authorList>
            <person name="Faddeeva A."/>
            <person name="Derks M.F."/>
            <person name="Anvar Y."/>
            <person name="Smit S."/>
            <person name="Van Straalen N."/>
            <person name="Roelofs D."/>
        </authorList>
    </citation>
    <scope>NUCLEOTIDE SEQUENCE [LARGE SCALE GENOMIC DNA]</scope>
    <source>
        <strain evidence="12 13">VU population</strain>
        <tissue evidence="12">Whole body</tissue>
    </source>
</reference>
<evidence type="ECO:0000259" key="11">
    <source>
        <dbReference type="PROSITE" id="PS50835"/>
    </source>
</evidence>
<dbReference type="InterPro" id="IPR013783">
    <property type="entry name" value="Ig-like_fold"/>
</dbReference>
<dbReference type="Proteomes" id="UP000198287">
    <property type="component" value="Unassembled WGS sequence"/>
</dbReference>
<evidence type="ECO:0000313" key="12">
    <source>
        <dbReference type="EMBL" id="OXA55256.1"/>
    </source>
</evidence>
<organism evidence="12 13">
    <name type="scientific">Folsomia candida</name>
    <name type="common">Springtail</name>
    <dbReference type="NCBI Taxonomy" id="158441"/>
    <lineage>
        <taxon>Eukaryota</taxon>
        <taxon>Metazoa</taxon>
        <taxon>Ecdysozoa</taxon>
        <taxon>Arthropoda</taxon>
        <taxon>Hexapoda</taxon>
        <taxon>Collembola</taxon>
        <taxon>Entomobryomorpha</taxon>
        <taxon>Isotomoidea</taxon>
        <taxon>Isotomidae</taxon>
        <taxon>Proisotominae</taxon>
        <taxon>Folsomia</taxon>
    </lineage>
</organism>
<sequence length="527" mass="58537">MKEGEERRESGGKKKETNFVRVVRSSSSSSPLHHGEMVKESFEAHVESQQGIQSFPTVLDCVITPKYMRDYVLVTSWVRDKSFNILPGSLDSDLSDSKYHILQDGRLLIWQLSSQEALSSYQCRVLHKLTQHTIVSEPGSIFLNELEGASRPEIQFRTPSVIVKENDRVILPCIAIALPKPSFRWFKKEGSRLIPVIDDSSLEDLRSWDAQDSSSRKTSSGLIKLRHGALIITSVKVVHKGLYLCNASNSIASDFQETELIVRSPLVVNLHPENAVVDLGKNAEFTCQTSGEPQPGPVTWLKDGVTLRSGSGAGRIRFLSQNRLTITGVVREDQGIYQCFAKNDYETGQKAAHLRLGDAYPQFIYRFIEQTLQPGPAISLKCSSTGNPTPKVSWLLDGFPLPQSDRFLIGQFANVYGDVISHVNITSVRVEDGGEFTCTFTNTAGKASHTARLNIYGELDIYEGPPHVRPMPDILATAGQRLQIKCPVGGYPVEAITWQYNGEKIPLNDRQSVSSNGTLTIEKMERS</sequence>
<feature type="domain" description="Ig-like" evidence="11">
    <location>
        <begin position="265"/>
        <end position="355"/>
    </location>
</feature>
<dbReference type="SMART" id="SM00408">
    <property type="entry name" value="IGc2"/>
    <property type="match status" value="4"/>
</dbReference>
<dbReference type="OMA" id="AFRYHTS"/>
<dbReference type="GO" id="GO:0005886">
    <property type="term" value="C:plasma membrane"/>
    <property type="evidence" value="ECO:0007669"/>
    <property type="project" value="TreeGrafter"/>
</dbReference>
<dbReference type="InterPro" id="IPR013098">
    <property type="entry name" value="Ig_I-set"/>
</dbReference>
<feature type="domain" description="Ig-like" evidence="11">
    <location>
        <begin position="152"/>
        <end position="261"/>
    </location>
</feature>
<dbReference type="GO" id="GO:0007411">
    <property type="term" value="P:axon guidance"/>
    <property type="evidence" value="ECO:0007669"/>
    <property type="project" value="TreeGrafter"/>
</dbReference>
<feature type="domain" description="Ig-like" evidence="11">
    <location>
        <begin position="31"/>
        <end position="136"/>
    </location>
</feature>
<evidence type="ECO:0000256" key="8">
    <source>
        <dbReference type="ARBA" id="ARBA00023157"/>
    </source>
</evidence>
<evidence type="ECO:0000256" key="10">
    <source>
        <dbReference type="SAM" id="MobiDB-lite"/>
    </source>
</evidence>
<comment type="caution">
    <text evidence="12">The sequence shown here is derived from an EMBL/GenBank/DDBJ whole genome shotgun (WGS) entry which is preliminary data.</text>
</comment>
<evidence type="ECO:0000256" key="4">
    <source>
        <dbReference type="ARBA" id="ARBA00022737"/>
    </source>
</evidence>
<dbReference type="Pfam" id="PF07679">
    <property type="entry name" value="I-set"/>
    <property type="match status" value="1"/>
</dbReference>
<feature type="domain" description="Ig-like" evidence="11">
    <location>
        <begin position="361"/>
        <end position="454"/>
    </location>
</feature>
<keyword evidence="5" id="KW-0130">Cell adhesion</keyword>
<dbReference type="InterPro" id="IPR003598">
    <property type="entry name" value="Ig_sub2"/>
</dbReference>
<feature type="compositionally biased region" description="Low complexity" evidence="10">
    <location>
        <begin position="20"/>
        <end position="30"/>
    </location>
</feature>
<feature type="domain" description="Ig-like" evidence="11">
    <location>
        <begin position="466"/>
        <end position="527"/>
    </location>
</feature>
<dbReference type="FunFam" id="2.60.40.10:FF:000032">
    <property type="entry name" value="palladin isoform X1"/>
    <property type="match status" value="1"/>
</dbReference>
<dbReference type="CDD" id="cd20956">
    <property type="entry name" value="IgI_4_Dscam"/>
    <property type="match status" value="1"/>
</dbReference>
<dbReference type="Pfam" id="PF13927">
    <property type="entry name" value="Ig_3"/>
    <property type="match status" value="3"/>
</dbReference>
<evidence type="ECO:0000313" key="13">
    <source>
        <dbReference type="Proteomes" id="UP000198287"/>
    </source>
</evidence>
<gene>
    <name evidence="12" type="ORF">Fcan01_09848</name>
</gene>
<keyword evidence="7" id="KW-0472">Membrane</keyword>
<dbReference type="PANTHER" id="PTHR10075:SF100">
    <property type="entry name" value="FASCICLIN-2"/>
    <property type="match status" value="1"/>
</dbReference>
<dbReference type="AlphaFoldDB" id="A0A226EF01"/>
<keyword evidence="13" id="KW-1185">Reference proteome</keyword>
<name>A0A226EF01_FOLCA</name>
<dbReference type="FunFam" id="2.60.40.10:FF:000017">
    <property type="entry name" value="Down syndrome cell adhesion molecule b"/>
    <property type="match status" value="1"/>
</dbReference>
<evidence type="ECO:0000256" key="9">
    <source>
        <dbReference type="ARBA" id="ARBA00023319"/>
    </source>
</evidence>
<protein>
    <submittedName>
        <fullName evidence="12">Down syndrome cell adhesion molecule-like protein Dscam2</fullName>
    </submittedName>
</protein>